<organism evidence="1 2">
    <name type="scientific">Pluteus cervinus</name>
    <dbReference type="NCBI Taxonomy" id="181527"/>
    <lineage>
        <taxon>Eukaryota</taxon>
        <taxon>Fungi</taxon>
        <taxon>Dikarya</taxon>
        <taxon>Basidiomycota</taxon>
        <taxon>Agaricomycotina</taxon>
        <taxon>Agaricomycetes</taxon>
        <taxon>Agaricomycetidae</taxon>
        <taxon>Agaricales</taxon>
        <taxon>Pluteineae</taxon>
        <taxon>Pluteaceae</taxon>
        <taxon>Pluteus</taxon>
    </lineage>
</organism>
<sequence length="140" mass="16279">DHPRTWFKHTAPPIQMQLGPTIHYAMEGPQADMEWDALTPYDGIIHLGEGDNRQPYSIAMFHQLRCLNIIRKNMAEINASNRTSEISYLTRHCMNYFRQIILCDADIHLEPCLGTKANVHPDVRACRDWTVVYEELEKNL</sequence>
<feature type="non-terminal residue" evidence="1">
    <location>
        <position position="1"/>
    </location>
</feature>
<gene>
    <name evidence="1" type="ORF">BDN72DRAFT_741059</name>
</gene>
<proteinExistence type="predicted"/>
<accession>A0ACD3AZ83</accession>
<feature type="non-terminal residue" evidence="1">
    <location>
        <position position="140"/>
    </location>
</feature>
<evidence type="ECO:0000313" key="1">
    <source>
        <dbReference type="EMBL" id="TFK71058.1"/>
    </source>
</evidence>
<keyword evidence="2" id="KW-1185">Reference proteome</keyword>
<protein>
    <submittedName>
        <fullName evidence="1">Uncharacterized protein</fullName>
    </submittedName>
</protein>
<dbReference type="EMBL" id="ML208303">
    <property type="protein sequence ID" value="TFK71058.1"/>
    <property type="molecule type" value="Genomic_DNA"/>
</dbReference>
<name>A0ACD3AZ83_9AGAR</name>
<evidence type="ECO:0000313" key="2">
    <source>
        <dbReference type="Proteomes" id="UP000308600"/>
    </source>
</evidence>
<dbReference type="Proteomes" id="UP000308600">
    <property type="component" value="Unassembled WGS sequence"/>
</dbReference>
<reference evidence="1 2" key="1">
    <citation type="journal article" date="2019" name="Nat. Ecol. Evol.">
        <title>Megaphylogeny resolves global patterns of mushroom evolution.</title>
        <authorList>
            <person name="Varga T."/>
            <person name="Krizsan K."/>
            <person name="Foldi C."/>
            <person name="Dima B."/>
            <person name="Sanchez-Garcia M."/>
            <person name="Sanchez-Ramirez S."/>
            <person name="Szollosi G.J."/>
            <person name="Szarkandi J.G."/>
            <person name="Papp V."/>
            <person name="Albert L."/>
            <person name="Andreopoulos W."/>
            <person name="Angelini C."/>
            <person name="Antonin V."/>
            <person name="Barry K.W."/>
            <person name="Bougher N.L."/>
            <person name="Buchanan P."/>
            <person name="Buyck B."/>
            <person name="Bense V."/>
            <person name="Catcheside P."/>
            <person name="Chovatia M."/>
            <person name="Cooper J."/>
            <person name="Damon W."/>
            <person name="Desjardin D."/>
            <person name="Finy P."/>
            <person name="Geml J."/>
            <person name="Haridas S."/>
            <person name="Hughes K."/>
            <person name="Justo A."/>
            <person name="Karasinski D."/>
            <person name="Kautmanova I."/>
            <person name="Kiss B."/>
            <person name="Kocsube S."/>
            <person name="Kotiranta H."/>
            <person name="LaButti K.M."/>
            <person name="Lechner B.E."/>
            <person name="Liimatainen K."/>
            <person name="Lipzen A."/>
            <person name="Lukacs Z."/>
            <person name="Mihaltcheva S."/>
            <person name="Morgado L.N."/>
            <person name="Niskanen T."/>
            <person name="Noordeloos M.E."/>
            <person name="Ohm R.A."/>
            <person name="Ortiz-Santana B."/>
            <person name="Ovrebo C."/>
            <person name="Racz N."/>
            <person name="Riley R."/>
            <person name="Savchenko A."/>
            <person name="Shiryaev A."/>
            <person name="Soop K."/>
            <person name="Spirin V."/>
            <person name="Szebenyi C."/>
            <person name="Tomsovsky M."/>
            <person name="Tulloss R.E."/>
            <person name="Uehling J."/>
            <person name="Grigoriev I.V."/>
            <person name="Vagvolgyi C."/>
            <person name="Papp T."/>
            <person name="Martin F.M."/>
            <person name="Miettinen O."/>
            <person name="Hibbett D.S."/>
            <person name="Nagy L.G."/>
        </authorList>
    </citation>
    <scope>NUCLEOTIDE SEQUENCE [LARGE SCALE GENOMIC DNA]</scope>
    <source>
        <strain evidence="1 2">NL-1719</strain>
    </source>
</reference>